<feature type="transmembrane region" description="Helical" evidence="1">
    <location>
        <begin position="12"/>
        <end position="32"/>
    </location>
</feature>
<feature type="transmembrane region" description="Helical" evidence="1">
    <location>
        <begin position="44"/>
        <end position="63"/>
    </location>
</feature>
<proteinExistence type="predicted"/>
<sequence length="71" mass="8012">MTKKINFTFFRKGGFWFGVVFLISSITSLVPGNQFSDSLFGSRWFGALGEFLISLELIIKAILSSKDSEQR</sequence>
<evidence type="ECO:0000313" key="2">
    <source>
        <dbReference type="EMBL" id="AKP64970.1"/>
    </source>
</evidence>
<reference evidence="2 3" key="1">
    <citation type="submission" date="2015-07" db="EMBL/GenBank/DDBJ databases">
        <title>Lactobacillus korensis/26-25/ whole genome sequencing.</title>
        <authorList>
            <person name="Kim M.K."/>
            <person name="Im W.-T."/>
            <person name="Srinivasan S."/>
            <person name="Lee J.-J."/>
        </authorList>
    </citation>
    <scope>NUCLEOTIDE SEQUENCE [LARGE SCALE GENOMIC DNA]</scope>
    <source>
        <strain evidence="2 3">26-25</strain>
    </source>
</reference>
<evidence type="ECO:0000313" key="3">
    <source>
        <dbReference type="Proteomes" id="UP000036000"/>
    </source>
</evidence>
<gene>
    <name evidence="2" type="ORF">ABN16_08110</name>
</gene>
<protein>
    <submittedName>
        <fullName evidence="2">Uncharacterized protein</fullName>
    </submittedName>
</protein>
<keyword evidence="3" id="KW-1185">Reference proteome</keyword>
<dbReference type="KEGG" id="lko:ABN16_08110"/>
<name>A0AAC8UUY7_9LACO</name>
<organism evidence="2 3">
    <name type="scientific">Levilactobacillus koreensis</name>
    <dbReference type="NCBI Taxonomy" id="637971"/>
    <lineage>
        <taxon>Bacteria</taxon>
        <taxon>Bacillati</taxon>
        <taxon>Bacillota</taxon>
        <taxon>Bacilli</taxon>
        <taxon>Lactobacillales</taxon>
        <taxon>Lactobacillaceae</taxon>
        <taxon>Levilactobacillus</taxon>
    </lineage>
</organism>
<dbReference type="EMBL" id="CP012033">
    <property type="protein sequence ID" value="AKP64970.1"/>
    <property type="molecule type" value="Genomic_DNA"/>
</dbReference>
<accession>A0AAC8UUY7</accession>
<dbReference type="Proteomes" id="UP000036000">
    <property type="component" value="Chromosome"/>
</dbReference>
<dbReference type="AlphaFoldDB" id="A0AAC8UUY7"/>
<keyword evidence="1" id="KW-1133">Transmembrane helix</keyword>
<evidence type="ECO:0000256" key="1">
    <source>
        <dbReference type="SAM" id="Phobius"/>
    </source>
</evidence>
<keyword evidence="1" id="KW-0812">Transmembrane</keyword>
<keyword evidence="1" id="KW-0472">Membrane</keyword>